<sequence>MAKGLMETPAEQEARLVEENLMLGKESRQATFHQNKYSQRKTVLDCIVMTKSEAPDDDLCNWQWLQCLINSLGEHGMSSEESSVENGIKNRNIDKELDIIDLQWILNKDIFCPQGAKPLPRKHAPDNPTSSRDPVPALPAALYNEEWISQLTEHQRESLKILKEPFPWMKIVAT</sequence>
<protein>
    <submittedName>
        <fullName evidence="2">Uncharacterized protein</fullName>
    </submittedName>
</protein>
<feature type="region of interest" description="Disordered" evidence="1">
    <location>
        <begin position="116"/>
        <end position="136"/>
    </location>
</feature>
<dbReference type="Proteomes" id="UP000054018">
    <property type="component" value="Unassembled WGS sequence"/>
</dbReference>
<evidence type="ECO:0000313" key="2">
    <source>
        <dbReference type="EMBL" id="KIK20650.1"/>
    </source>
</evidence>
<organism evidence="2 3">
    <name type="scientific">Pisolithus microcarpus 441</name>
    <dbReference type="NCBI Taxonomy" id="765257"/>
    <lineage>
        <taxon>Eukaryota</taxon>
        <taxon>Fungi</taxon>
        <taxon>Dikarya</taxon>
        <taxon>Basidiomycota</taxon>
        <taxon>Agaricomycotina</taxon>
        <taxon>Agaricomycetes</taxon>
        <taxon>Agaricomycetidae</taxon>
        <taxon>Boletales</taxon>
        <taxon>Sclerodermatineae</taxon>
        <taxon>Pisolithaceae</taxon>
        <taxon>Pisolithus</taxon>
    </lineage>
</organism>
<reference evidence="2 3" key="1">
    <citation type="submission" date="2014-04" db="EMBL/GenBank/DDBJ databases">
        <authorList>
            <consortium name="DOE Joint Genome Institute"/>
            <person name="Kuo A."/>
            <person name="Kohler A."/>
            <person name="Costa M.D."/>
            <person name="Nagy L.G."/>
            <person name="Floudas D."/>
            <person name="Copeland A."/>
            <person name="Barry K.W."/>
            <person name="Cichocki N."/>
            <person name="Veneault-Fourrey C."/>
            <person name="LaButti K."/>
            <person name="Lindquist E.A."/>
            <person name="Lipzen A."/>
            <person name="Lundell T."/>
            <person name="Morin E."/>
            <person name="Murat C."/>
            <person name="Sun H."/>
            <person name="Tunlid A."/>
            <person name="Henrissat B."/>
            <person name="Grigoriev I.V."/>
            <person name="Hibbett D.S."/>
            <person name="Martin F."/>
            <person name="Nordberg H.P."/>
            <person name="Cantor M.N."/>
            <person name="Hua S.X."/>
        </authorList>
    </citation>
    <scope>NUCLEOTIDE SEQUENCE [LARGE SCALE GENOMIC DNA]</scope>
    <source>
        <strain evidence="2 3">441</strain>
    </source>
</reference>
<keyword evidence="3" id="KW-1185">Reference proteome</keyword>
<proteinExistence type="predicted"/>
<reference evidence="3" key="2">
    <citation type="submission" date="2015-01" db="EMBL/GenBank/DDBJ databases">
        <title>Evolutionary Origins and Diversification of the Mycorrhizal Mutualists.</title>
        <authorList>
            <consortium name="DOE Joint Genome Institute"/>
            <consortium name="Mycorrhizal Genomics Consortium"/>
            <person name="Kohler A."/>
            <person name="Kuo A."/>
            <person name="Nagy L.G."/>
            <person name="Floudas D."/>
            <person name="Copeland A."/>
            <person name="Barry K.W."/>
            <person name="Cichocki N."/>
            <person name="Veneault-Fourrey C."/>
            <person name="LaButti K."/>
            <person name="Lindquist E.A."/>
            <person name="Lipzen A."/>
            <person name="Lundell T."/>
            <person name="Morin E."/>
            <person name="Murat C."/>
            <person name="Riley R."/>
            <person name="Ohm R."/>
            <person name="Sun H."/>
            <person name="Tunlid A."/>
            <person name="Henrissat B."/>
            <person name="Grigoriev I.V."/>
            <person name="Hibbett D.S."/>
            <person name="Martin F."/>
        </authorList>
    </citation>
    <scope>NUCLEOTIDE SEQUENCE [LARGE SCALE GENOMIC DNA]</scope>
    <source>
        <strain evidence="3">441</strain>
    </source>
</reference>
<name>A0A0C9Y7I6_9AGAM</name>
<evidence type="ECO:0000313" key="3">
    <source>
        <dbReference type="Proteomes" id="UP000054018"/>
    </source>
</evidence>
<dbReference type="OrthoDB" id="3269403at2759"/>
<evidence type="ECO:0000256" key="1">
    <source>
        <dbReference type="SAM" id="MobiDB-lite"/>
    </source>
</evidence>
<dbReference type="AlphaFoldDB" id="A0A0C9Y7I6"/>
<dbReference type="HOGENOM" id="CLU_136348_0_0_1"/>
<gene>
    <name evidence="2" type="ORF">PISMIDRAFT_24160</name>
</gene>
<accession>A0A0C9Y7I6</accession>
<dbReference type="STRING" id="765257.A0A0C9Y7I6"/>
<dbReference type="EMBL" id="KN833761">
    <property type="protein sequence ID" value="KIK20650.1"/>
    <property type="molecule type" value="Genomic_DNA"/>
</dbReference>